<reference evidence="1" key="1">
    <citation type="submission" date="2018-05" db="EMBL/GenBank/DDBJ databases">
        <authorList>
            <person name="Lanie J.A."/>
            <person name="Ng W.-L."/>
            <person name="Kazmierczak K.M."/>
            <person name="Andrzejewski T.M."/>
            <person name="Davidsen T.M."/>
            <person name="Wayne K.J."/>
            <person name="Tettelin H."/>
            <person name="Glass J.I."/>
            <person name="Rusch D."/>
            <person name="Podicherti R."/>
            <person name="Tsui H.-C.T."/>
            <person name="Winkler M.E."/>
        </authorList>
    </citation>
    <scope>NUCLEOTIDE SEQUENCE</scope>
    <source>
        <strain evidence="1">ZC4RG45</strain>
    </source>
</reference>
<protein>
    <submittedName>
        <fullName evidence="1">DUF3027 domain-containing protein</fullName>
    </submittedName>
</protein>
<dbReference type="InterPro" id="IPR021391">
    <property type="entry name" value="DUF3027"/>
</dbReference>
<accession>A0A2W4JNU9</accession>
<dbReference type="STRING" id="1111738.GCA_000427905_01439"/>
<dbReference type="AlphaFoldDB" id="A0A2W4JNU9"/>
<dbReference type="Pfam" id="PF11228">
    <property type="entry name" value="DUF3027"/>
    <property type="match status" value="1"/>
</dbReference>
<evidence type="ECO:0000313" key="1">
    <source>
        <dbReference type="EMBL" id="PZM95477.1"/>
    </source>
</evidence>
<dbReference type="EMBL" id="QGUI01000472">
    <property type="protein sequence ID" value="PZM95477.1"/>
    <property type="molecule type" value="Genomic_DNA"/>
</dbReference>
<proteinExistence type="predicted"/>
<comment type="caution">
    <text evidence="1">The sequence shown here is derived from an EMBL/GenBank/DDBJ whole genome shotgun (WGS) entry which is preliminary data.</text>
</comment>
<gene>
    <name evidence="1" type="ORF">DIU77_12345</name>
</gene>
<name>A0A2W4JNU9_9PSEU</name>
<sequence>MTSATEAPPRPAPELLDAVETARAVAREEAADRGYDESAVGDYVDQVVEDAAAVTYRFEAHVPGYRGWRWEITLASAGEGFPVTVSEAVLRPGPDALVAKPWVPWEQRVRPGDLGVGDLLPADPNDERLVPGYLHSDDPAVEEVAREVGLGRVRVLSFEGRMRAAKRWRSGEFGPRSDMARSVRETCGTCGFYYPLSGALRAAFGACCNEYSPADGRVVHVEYGCGAHSEIKVQRSSGVPVAELVYDDTQLDVVPLGSNADDRGQSPR</sequence>
<organism evidence="1">
    <name type="scientific">Thermocrispum agreste</name>
    <dbReference type="NCBI Taxonomy" id="37925"/>
    <lineage>
        <taxon>Bacteria</taxon>
        <taxon>Bacillati</taxon>
        <taxon>Actinomycetota</taxon>
        <taxon>Actinomycetes</taxon>
        <taxon>Pseudonocardiales</taxon>
        <taxon>Pseudonocardiaceae</taxon>
        <taxon>Thermocrispum</taxon>
    </lineage>
</organism>